<evidence type="ECO:0000256" key="3">
    <source>
        <dbReference type="ARBA" id="ARBA00022801"/>
    </source>
</evidence>
<dbReference type="PROSITE" id="PS51195">
    <property type="entry name" value="Q_MOTIF"/>
    <property type="match status" value="1"/>
</dbReference>
<organism evidence="13 14">
    <name type="scientific">Chironomus riparius</name>
    <dbReference type="NCBI Taxonomy" id="315576"/>
    <lineage>
        <taxon>Eukaryota</taxon>
        <taxon>Metazoa</taxon>
        <taxon>Ecdysozoa</taxon>
        <taxon>Arthropoda</taxon>
        <taxon>Hexapoda</taxon>
        <taxon>Insecta</taxon>
        <taxon>Pterygota</taxon>
        <taxon>Neoptera</taxon>
        <taxon>Endopterygota</taxon>
        <taxon>Diptera</taxon>
        <taxon>Nematocera</taxon>
        <taxon>Chironomoidea</taxon>
        <taxon>Chironomidae</taxon>
        <taxon>Chironominae</taxon>
        <taxon>Chironomus</taxon>
    </lineage>
</organism>
<keyword evidence="4" id="KW-0347">Helicase</keyword>
<dbReference type="OrthoDB" id="1191041at2759"/>
<proteinExistence type="inferred from homology"/>
<comment type="similarity">
    <text evidence="7">Belongs to the DEAD box helicase family. DDX56/DBP9 subfamily.</text>
</comment>
<dbReference type="CDD" id="cd17961">
    <property type="entry name" value="DEADc_DDX56"/>
    <property type="match status" value="1"/>
</dbReference>
<dbReference type="SUPFAM" id="SSF52540">
    <property type="entry name" value="P-loop containing nucleoside triphosphate hydrolases"/>
    <property type="match status" value="2"/>
</dbReference>
<evidence type="ECO:0000256" key="7">
    <source>
        <dbReference type="ARBA" id="ARBA00038041"/>
    </source>
</evidence>
<dbReference type="PROSITE" id="PS51194">
    <property type="entry name" value="HELICASE_CTER"/>
    <property type="match status" value="1"/>
</dbReference>
<dbReference type="InterPro" id="IPR014001">
    <property type="entry name" value="Helicase_ATP-bd"/>
</dbReference>
<dbReference type="Pfam" id="PF00270">
    <property type="entry name" value="DEAD"/>
    <property type="match status" value="1"/>
</dbReference>
<feature type="domain" description="Helicase ATP-binding" evidence="10">
    <location>
        <begin position="39"/>
        <end position="218"/>
    </location>
</feature>
<comment type="catalytic activity">
    <reaction evidence="8">
        <text>ATP + H2O = ADP + phosphate + H(+)</text>
        <dbReference type="Rhea" id="RHEA:13065"/>
        <dbReference type="ChEBI" id="CHEBI:15377"/>
        <dbReference type="ChEBI" id="CHEBI:15378"/>
        <dbReference type="ChEBI" id="CHEBI:30616"/>
        <dbReference type="ChEBI" id="CHEBI:43474"/>
        <dbReference type="ChEBI" id="CHEBI:456216"/>
        <dbReference type="EC" id="3.6.4.13"/>
    </reaction>
</comment>
<dbReference type="AlphaFoldDB" id="A0A9N9WS34"/>
<evidence type="ECO:0000256" key="1">
    <source>
        <dbReference type="ARBA" id="ARBA00012552"/>
    </source>
</evidence>
<dbReference type="InterPro" id="IPR011545">
    <property type="entry name" value="DEAD/DEAH_box_helicase_dom"/>
</dbReference>
<gene>
    <name evidence="13" type="ORF">CHIRRI_LOCUS6581</name>
</gene>
<evidence type="ECO:0000259" key="10">
    <source>
        <dbReference type="PROSITE" id="PS51192"/>
    </source>
</evidence>
<dbReference type="SMART" id="SM00487">
    <property type="entry name" value="DEXDc"/>
    <property type="match status" value="1"/>
</dbReference>
<dbReference type="GO" id="GO:0016787">
    <property type="term" value="F:hydrolase activity"/>
    <property type="evidence" value="ECO:0007669"/>
    <property type="project" value="UniProtKB-KW"/>
</dbReference>
<name>A0A9N9WS34_9DIPT</name>
<dbReference type="GO" id="GO:0003724">
    <property type="term" value="F:RNA helicase activity"/>
    <property type="evidence" value="ECO:0007669"/>
    <property type="project" value="UniProtKB-EC"/>
</dbReference>
<feature type="domain" description="Helicase C-terminal" evidence="11">
    <location>
        <begin position="230"/>
        <end position="417"/>
    </location>
</feature>
<dbReference type="Proteomes" id="UP001153620">
    <property type="component" value="Chromosome 2"/>
</dbReference>
<dbReference type="PROSITE" id="PS51192">
    <property type="entry name" value="HELICASE_ATP_BIND_1"/>
    <property type="match status" value="1"/>
</dbReference>
<dbReference type="GO" id="GO:0005524">
    <property type="term" value="F:ATP binding"/>
    <property type="evidence" value="ECO:0007669"/>
    <property type="project" value="UniProtKB-KW"/>
</dbReference>
<reference evidence="13" key="1">
    <citation type="submission" date="2022-01" db="EMBL/GenBank/DDBJ databases">
        <authorList>
            <person name="King R."/>
        </authorList>
    </citation>
    <scope>NUCLEOTIDE SEQUENCE</scope>
</reference>
<dbReference type="SMART" id="SM00490">
    <property type="entry name" value="HELICc"/>
    <property type="match status" value="1"/>
</dbReference>
<evidence type="ECO:0000256" key="4">
    <source>
        <dbReference type="ARBA" id="ARBA00022806"/>
    </source>
</evidence>
<dbReference type="InterPro" id="IPR027417">
    <property type="entry name" value="P-loop_NTPase"/>
</dbReference>
<dbReference type="CDD" id="cd18787">
    <property type="entry name" value="SF2_C_DEAD"/>
    <property type="match status" value="1"/>
</dbReference>
<dbReference type="EC" id="3.6.4.13" evidence="1"/>
<evidence type="ECO:0000256" key="9">
    <source>
        <dbReference type="PROSITE-ProRule" id="PRU00552"/>
    </source>
</evidence>
<evidence type="ECO:0000256" key="2">
    <source>
        <dbReference type="ARBA" id="ARBA00022741"/>
    </source>
</evidence>
<evidence type="ECO:0000259" key="12">
    <source>
        <dbReference type="PROSITE" id="PS51195"/>
    </source>
</evidence>
<evidence type="ECO:0000256" key="6">
    <source>
        <dbReference type="ARBA" id="ARBA00022884"/>
    </source>
</evidence>
<evidence type="ECO:0000313" key="14">
    <source>
        <dbReference type="Proteomes" id="UP001153620"/>
    </source>
</evidence>
<feature type="short sequence motif" description="Q motif" evidence="9">
    <location>
        <begin position="8"/>
        <end position="36"/>
    </location>
</feature>
<dbReference type="EMBL" id="OU895878">
    <property type="protein sequence ID" value="CAG9803684.1"/>
    <property type="molecule type" value="Genomic_DNA"/>
</dbReference>
<protein>
    <recommendedName>
        <fullName evidence="1">RNA helicase</fullName>
        <ecNumber evidence="1">3.6.4.13</ecNumber>
    </recommendedName>
</protein>
<keyword evidence="14" id="KW-1185">Reference proteome</keyword>
<evidence type="ECO:0000313" key="13">
    <source>
        <dbReference type="EMBL" id="CAG9803684.1"/>
    </source>
</evidence>
<feature type="domain" description="DEAD-box RNA helicase Q" evidence="12">
    <location>
        <begin position="8"/>
        <end position="36"/>
    </location>
</feature>
<keyword evidence="2" id="KW-0547">Nucleotide-binding</keyword>
<dbReference type="GO" id="GO:0005829">
    <property type="term" value="C:cytosol"/>
    <property type="evidence" value="ECO:0007669"/>
    <property type="project" value="TreeGrafter"/>
</dbReference>
<evidence type="ECO:0000259" key="11">
    <source>
        <dbReference type="PROSITE" id="PS51194"/>
    </source>
</evidence>
<accession>A0A9N9WS34</accession>
<dbReference type="GO" id="GO:0003723">
    <property type="term" value="F:RNA binding"/>
    <property type="evidence" value="ECO:0007669"/>
    <property type="project" value="UniProtKB-KW"/>
</dbReference>
<dbReference type="Gene3D" id="3.40.50.300">
    <property type="entry name" value="P-loop containing nucleotide triphosphate hydrolases"/>
    <property type="match status" value="2"/>
</dbReference>
<evidence type="ECO:0000256" key="5">
    <source>
        <dbReference type="ARBA" id="ARBA00022840"/>
    </source>
</evidence>
<dbReference type="Pfam" id="PF00271">
    <property type="entry name" value="Helicase_C"/>
    <property type="match status" value="1"/>
</dbReference>
<dbReference type="PANTHER" id="PTHR47959:SF21">
    <property type="entry name" value="DEAD-BOX HELICASE 56"/>
    <property type="match status" value="1"/>
</dbReference>
<keyword evidence="5" id="KW-0067">ATP-binding</keyword>
<keyword evidence="6" id="KW-0694">RNA-binding</keyword>
<dbReference type="PANTHER" id="PTHR47959">
    <property type="entry name" value="ATP-DEPENDENT RNA HELICASE RHLE-RELATED"/>
    <property type="match status" value="1"/>
</dbReference>
<dbReference type="InterPro" id="IPR050079">
    <property type="entry name" value="DEAD_box_RNA_helicase"/>
</dbReference>
<keyword evidence="3" id="KW-0378">Hydrolase</keyword>
<evidence type="ECO:0000256" key="8">
    <source>
        <dbReference type="ARBA" id="ARBA00047984"/>
    </source>
</evidence>
<dbReference type="InterPro" id="IPR001650">
    <property type="entry name" value="Helicase_C-like"/>
</dbReference>
<sequence length="543" mass="61711">MEKKDNSLNFHQMELDDRILKAIAKLGWISPTLIQEKAIPLILDKKDVLIQARTGSGKTAAVLIPIIQKILNSKSSLTEQRTSAIILSPSKLLCHQTNKVLTDLTIKCSKIIKFVNLTAKTQTAAQKHILSQNPDIIIATPARILSHMKQKNINVKESLEMFVLDEADLLFSLGFKDELKDILENYLPNTYQSALVSATLSDEVMDLKKIVLHNAVTLKLEEPELPPITQLTHYHILAEEQEKAAILFTLFKLFLIKGKCIIFVNKVDKCYKLKLFLDQFKIRALVLNSELPANARCHAVNEYNRGAYDIIIASDEKTLVKPGESAKSKVKDDSDYGVSRGIDFRCVSNVINFDFPLDVNSYIHRAGRTARGNNEGNVLSFVSCKEQNMMEAVEEHLAASYTNGNSQIIRRHEFKLEDVEPFKYRANDAWFAVTKNAIKEARLKEIKKEICNSEKLKTFFENCPREMQVIRHDAPLNIIRGQEHLSEVPDYIVPKALKNIVGIVTKKRKHFTPKAKFNPKNKSQTNNALSFDKIDYGKKRRKI</sequence>
<reference evidence="13" key="2">
    <citation type="submission" date="2022-10" db="EMBL/GenBank/DDBJ databases">
        <authorList>
            <consortium name="ENA_rothamsted_submissions"/>
            <consortium name="culmorum"/>
            <person name="King R."/>
        </authorList>
    </citation>
    <scope>NUCLEOTIDE SEQUENCE</scope>
</reference>
<dbReference type="InterPro" id="IPR014014">
    <property type="entry name" value="RNA_helicase_DEAD_Q_motif"/>
</dbReference>